<organism evidence="2 3">
    <name type="scientific">Thalictrum thalictroides</name>
    <name type="common">Rue-anemone</name>
    <name type="synonym">Anemone thalictroides</name>
    <dbReference type="NCBI Taxonomy" id="46969"/>
    <lineage>
        <taxon>Eukaryota</taxon>
        <taxon>Viridiplantae</taxon>
        <taxon>Streptophyta</taxon>
        <taxon>Embryophyta</taxon>
        <taxon>Tracheophyta</taxon>
        <taxon>Spermatophyta</taxon>
        <taxon>Magnoliopsida</taxon>
        <taxon>Ranunculales</taxon>
        <taxon>Ranunculaceae</taxon>
        <taxon>Thalictroideae</taxon>
        <taxon>Thalictrum</taxon>
    </lineage>
</organism>
<dbReference type="InterPro" id="IPR025521">
    <property type="entry name" value="Neprosin_propep"/>
</dbReference>
<name>A0A7J6WJY5_THATH</name>
<accession>A0A7J6WJY5</accession>
<dbReference type="Proteomes" id="UP000554482">
    <property type="component" value="Unassembled WGS sequence"/>
</dbReference>
<sequence length="385" mass="43187">MHNGVEGQRMVSEEDDVHLERQLKDLRKFSLKTVKNAVGDTYDCVDIRRQPSLNHPSLQNHEIQMRPTSSPRRMIKTTSRKAQKVHALTVDCPIGTVPVRRIGREGLRRAKSFTESYLQNIHEMAQGSAGSQSGEHYAILRSKSNLNRYFIGLQGYPTVHSLENKVGPKQSSSAQIWMQRATDSIQTGWIVSPELNGDTRTHLFVFWKTKNGGCFNLLCSAGFVQISNTNPVDLVLNKTAEIGDKIQWEIEIHVYLDLKTQCWWLEGSNGVKVGYWPSGLLPELGSSVSLGADYISWGGSVKGLPNEPSPPMGNGDMDNYDYKRAASFRQLQIVDSSTNEWLNPREDELEKYVDTLGCYDLKYHGYQGQDLGHTFLYGGVGGNCT</sequence>
<reference evidence="2 3" key="1">
    <citation type="submission" date="2020-06" db="EMBL/GenBank/DDBJ databases">
        <title>Transcriptomic and genomic resources for Thalictrum thalictroides and T. hernandezii: Facilitating candidate gene discovery in an emerging model plant lineage.</title>
        <authorList>
            <person name="Arias T."/>
            <person name="Riano-Pachon D.M."/>
            <person name="Di Stilio V.S."/>
        </authorList>
    </citation>
    <scope>NUCLEOTIDE SEQUENCE [LARGE SCALE GENOMIC DNA]</scope>
    <source>
        <strain evidence="3">cv. WT478/WT964</strain>
        <tissue evidence="2">Leaves</tissue>
    </source>
</reference>
<dbReference type="InterPro" id="IPR004314">
    <property type="entry name" value="Neprosin"/>
</dbReference>
<dbReference type="PANTHER" id="PTHR31589:SF246">
    <property type="entry name" value="CARBOXYL-TERMINAL PEPTIDASE"/>
    <property type="match status" value="1"/>
</dbReference>
<evidence type="ECO:0000313" key="3">
    <source>
        <dbReference type="Proteomes" id="UP000554482"/>
    </source>
</evidence>
<dbReference type="Gene3D" id="3.90.1320.10">
    <property type="entry name" value="Outer-capsid protein sigma 3, large lobe"/>
    <property type="match status" value="1"/>
</dbReference>
<dbReference type="AlphaFoldDB" id="A0A7J6WJY5"/>
<feature type="domain" description="Neprosin PEP catalytic" evidence="1">
    <location>
        <begin position="130"/>
        <end position="385"/>
    </location>
</feature>
<dbReference type="PANTHER" id="PTHR31589">
    <property type="entry name" value="PROTEIN, PUTATIVE (DUF239)-RELATED-RELATED"/>
    <property type="match status" value="1"/>
</dbReference>
<protein>
    <submittedName>
        <fullName evidence="2">Nep-interacting protein</fullName>
    </submittedName>
</protein>
<dbReference type="PROSITE" id="PS52045">
    <property type="entry name" value="NEPROSIN_PEP_CD"/>
    <property type="match status" value="1"/>
</dbReference>
<evidence type="ECO:0000313" key="2">
    <source>
        <dbReference type="EMBL" id="KAF5196432.1"/>
    </source>
</evidence>
<evidence type="ECO:0000259" key="1">
    <source>
        <dbReference type="PROSITE" id="PS52045"/>
    </source>
</evidence>
<dbReference type="Pfam" id="PF03080">
    <property type="entry name" value="Neprosin"/>
    <property type="match status" value="1"/>
</dbReference>
<dbReference type="InterPro" id="IPR053168">
    <property type="entry name" value="Glutamic_endopeptidase"/>
</dbReference>
<dbReference type="OrthoDB" id="1858978at2759"/>
<keyword evidence="3" id="KW-1185">Reference proteome</keyword>
<dbReference type="EMBL" id="JABWDY010015999">
    <property type="protein sequence ID" value="KAF5196432.1"/>
    <property type="molecule type" value="Genomic_DNA"/>
</dbReference>
<gene>
    <name evidence="2" type="ORF">FRX31_013981</name>
</gene>
<comment type="caution">
    <text evidence="2">The sequence shown here is derived from an EMBL/GenBank/DDBJ whole genome shotgun (WGS) entry which is preliminary data.</text>
</comment>
<proteinExistence type="predicted"/>
<dbReference type="Pfam" id="PF14365">
    <property type="entry name" value="Neprosin_AP"/>
    <property type="match status" value="1"/>
</dbReference>